<keyword evidence="3" id="KW-1185">Reference proteome</keyword>
<accession>A0A934M748</accession>
<organism evidence="2 3">
    <name type="scientific">Sanguibacter suaedae</name>
    <dbReference type="NCBI Taxonomy" id="2795737"/>
    <lineage>
        <taxon>Bacteria</taxon>
        <taxon>Bacillati</taxon>
        <taxon>Actinomycetota</taxon>
        <taxon>Actinomycetes</taxon>
        <taxon>Micrococcales</taxon>
        <taxon>Sanguibacteraceae</taxon>
        <taxon>Sanguibacter</taxon>
    </lineage>
</organism>
<evidence type="ECO:0000256" key="1">
    <source>
        <dbReference type="SAM" id="Phobius"/>
    </source>
</evidence>
<reference evidence="2" key="1">
    <citation type="submission" date="2020-12" db="EMBL/GenBank/DDBJ databases">
        <title>Sanguibacter suaedae sp. nov., isolated from Suaeda aralocaspica.</title>
        <authorList>
            <person name="Ma Q."/>
        </authorList>
    </citation>
    <scope>NUCLEOTIDE SEQUENCE</scope>
    <source>
        <strain evidence="2">YZGR15</strain>
    </source>
</reference>
<dbReference type="RefSeq" id="WP_198733547.1">
    <property type="nucleotide sequence ID" value="NZ_JAEINH010000005.1"/>
</dbReference>
<keyword evidence="1" id="KW-1133">Transmembrane helix</keyword>
<protein>
    <submittedName>
        <fullName evidence="2">Uncharacterized protein</fullName>
    </submittedName>
</protein>
<proteinExistence type="predicted"/>
<evidence type="ECO:0000313" key="3">
    <source>
        <dbReference type="Proteomes" id="UP000602087"/>
    </source>
</evidence>
<sequence>MRLLRTRPVTVLVVLGCILLGAAVVMYPPAQPTISFEYAPLSDETFSPDVTVLGRTHRVALAVGILGGLLLAGAMGFALGRRSTLGPSEGDDGPRPATA</sequence>
<evidence type="ECO:0000313" key="2">
    <source>
        <dbReference type="EMBL" id="MBI9114987.1"/>
    </source>
</evidence>
<dbReference type="AlphaFoldDB" id="A0A934M748"/>
<keyword evidence="1" id="KW-0472">Membrane</keyword>
<dbReference type="EMBL" id="JAEINH010000005">
    <property type="protein sequence ID" value="MBI9114987.1"/>
    <property type="molecule type" value="Genomic_DNA"/>
</dbReference>
<keyword evidence="1" id="KW-0812">Transmembrane</keyword>
<dbReference type="Proteomes" id="UP000602087">
    <property type="component" value="Unassembled WGS sequence"/>
</dbReference>
<gene>
    <name evidence="2" type="ORF">JAV76_08180</name>
</gene>
<comment type="caution">
    <text evidence="2">The sequence shown here is derived from an EMBL/GenBank/DDBJ whole genome shotgun (WGS) entry which is preliminary data.</text>
</comment>
<feature type="transmembrane region" description="Helical" evidence="1">
    <location>
        <begin position="59"/>
        <end position="79"/>
    </location>
</feature>
<name>A0A934M748_9MICO</name>